<accession>A0A645FEI2</accession>
<dbReference type="InterPro" id="IPR001932">
    <property type="entry name" value="PPM-type_phosphatase-like_dom"/>
</dbReference>
<feature type="domain" description="PPM-type phosphatase" evidence="1">
    <location>
        <begin position="1"/>
        <end position="66"/>
    </location>
</feature>
<dbReference type="InterPro" id="IPR036457">
    <property type="entry name" value="PPM-type-like_dom_sf"/>
</dbReference>
<gene>
    <name evidence="2" type="ORF">SDC9_160111</name>
</gene>
<name>A0A645FEI2_9ZZZZ</name>
<dbReference type="AlphaFoldDB" id="A0A645FEI2"/>
<evidence type="ECO:0000259" key="1">
    <source>
        <dbReference type="Pfam" id="PF07228"/>
    </source>
</evidence>
<dbReference type="Pfam" id="PF07228">
    <property type="entry name" value="SpoIIE"/>
    <property type="match status" value="1"/>
</dbReference>
<organism evidence="2">
    <name type="scientific">bioreactor metagenome</name>
    <dbReference type="NCBI Taxonomy" id="1076179"/>
    <lineage>
        <taxon>unclassified sequences</taxon>
        <taxon>metagenomes</taxon>
        <taxon>ecological metagenomes</taxon>
    </lineage>
</organism>
<proteinExistence type="predicted"/>
<evidence type="ECO:0000313" key="2">
    <source>
        <dbReference type="EMBL" id="MPN12791.1"/>
    </source>
</evidence>
<sequence length="73" mass="8122">MVSDGIADVIASGPRRSVERESWVVNFLRRIDSGHPQEIADHLLRQAIELSGGRLRDDMTVMVANVVQQPIVN</sequence>
<dbReference type="Gene3D" id="3.60.40.10">
    <property type="entry name" value="PPM-type phosphatase domain"/>
    <property type="match status" value="1"/>
</dbReference>
<reference evidence="2" key="1">
    <citation type="submission" date="2019-08" db="EMBL/GenBank/DDBJ databases">
        <authorList>
            <person name="Kucharzyk K."/>
            <person name="Murdoch R.W."/>
            <person name="Higgins S."/>
            <person name="Loffler F."/>
        </authorList>
    </citation>
    <scope>NUCLEOTIDE SEQUENCE</scope>
</reference>
<comment type="caution">
    <text evidence="2">The sequence shown here is derived from an EMBL/GenBank/DDBJ whole genome shotgun (WGS) entry which is preliminary data.</text>
</comment>
<protein>
    <recommendedName>
        <fullName evidence="1">PPM-type phosphatase domain-containing protein</fullName>
    </recommendedName>
</protein>
<dbReference type="SUPFAM" id="SSF81606">
    <property type="entry name" value="PP2C-like"/>
    <property type="match status" value="1"/>
</dbReference>
<dbReference type="EMBL" id="VSSQ01059204">
    <property type="protein sequence ID" value="MPN12791.1"/>
    <property type="molecule type" value="Genomic_DNA"/>
</dbReference>